<dbReference type="Pfam" id="PF00702">
    <property type="entry name" value="Hydrolase"/>
    <property type="match status" value="1"/>
</dbReference>
<feature type="active site" description="Proton donor/acceptor" evidence="9">
    <location>
        <position position="362"/>
    </location>
</feature>
<dbReference type="Gene3D" id="3.40.225.10">
    <property type="entry name" value="Class II aldolase/adducin N-terminal domain"/>
    <property type="match status" value="1"/>
</dbReference>
<evidence type="ECO:0000256" key="11">
    <source>
        <dbReference type="SAM" id="MobiDB-lite"/>
    </source>
</evidence>
<dbReference type="InterPro" id="IPR023943">
    <property type="entry name" value="Enolase-ppase_E1"/>
</dbReference>
<dbReference type="InterPro" id="IPR036412">
    <property type="entry name" value="HAD-like_sf"/>
</dbReference>
<evidence type="ECO:0000256" key="7">
    <source>
        <dbReference type="ARBA" id="ARBA00023239"/>
    </source>
</evidence>
<keyword evidence="4" id="KW-0378">Hydrolase</keyword>
<proteinExistence type="inferred from homology"/>
<dbReference type="AlphaFoldDB" id="A0A7J7H979"/>
<name>A0A7J7H979_CAMSI</name>
<keyword evidence="12" id="KW-0472">Membrane</keyword>
<accession>A0A7J7H979</accession>
<keyword evidence="2 9" id="KW-0028">Amino-acid biosynthesis</keyword>
<comment type="function">
    <text evidence="9">Catalyzes the dehydration of methylthioribulose-1-phosphate (MTRu-1-P) into 2,3-diketo-5-methylthiopentyl-1-phosphate (DK-MTP-1-P).</text>
</comment>
<evidence type="ECO:0000256" key="6">
    <source>
        <dbReference type="ARBA" id="ARBA00023167"/>
    </source>
</evidence>
<dbReference type="InterPro" id="IPR001303">
    <property type="entry name" value="Aldolase_II/adducin_N"/>
</dbReference>
<dbReference type="Gene3D" id="1.10.3370.10">
    <property type="entry name" value="SecY subunit domain"/>
    <property type="match status" value="1"/>
</dbReference>
<dbReference type="PANTHER" id="PTHR10906">
    <property type="entry name" value="SECY/SEC61-ALPHA FAMILY MEMBER"/>
    <property type="match status" value="1"/>
</dbReference>
<evidence type="ECO:0000256" key="9">
    <source>
        <dbReference type="HAMAP-Rule" id="MF_03116"/>
    </source>
</evidence>
<keyword evidence="7 9" id="KW-0456">Lyase</keyword>
<dbReference type="InterPro" id="IPR023214">
    <property type="entry name" value="HAD_sf"/>
</dbReference>
<reference evidence="14 15" key="2">
    <citation type="submission" date="2020-07" db="EMBL/GenBank/DDBJ databases">
        <title>Genome assembly of wild tea tree DASZ reveals pedigree and selection history of tea varieties.</title>
        <authorList>
            <person name="Zhang W."/>
        </authorList>
    </citation>
    <scope>NUCLEOTIDE SEQUENCE [LARGE SCALE GENOMIC DNA]</scope>
    <source>
        <strain evidence="15">cv. G240</strain>
        <tissue evidence="14">Leaf</tissue>
    </source>
</reference>
<dbReference type="UniPathway" id="UPA00904">
    <property type="reaction ID" value="UER00875"/>
</dbReference>
<comment type="pathway">
    <text evidence="9">Amino-acid biosynthesis; L-methionine biosynthesis via salvage pathway; L-methionine from S-methyl-5-thio-alpha-D-ribose 1-phosphate: step 2/6.</text>
</comment>
<dbReference type="GO" id="GO:0015031">
    <property type="term" value="P:protein transport"/>
    <property type="evidence" value="ECO:0007669"/>
    <property type="project" value="InterPro"/>
</dbReference>
<comment type="caution">
    <text evidence="14">The sequence shown here is derived from an EMBL/GenBank/DDBJ whole genome shotgun (WGS) entry which is preliminary data.</text>
</comment>
<evidence type="ECO:0000256" key="5">
    <source>
        <dbReference type="ARBA" id="ARBA00022833"/>
    </source>
</evidence>
<dbReference type="NCBIfam" id="TIGR03328">
    <property type="entry name" value="salvage_mtnB"/>
    <property type="match status" value="1"/>
</dbReference>
<dbReference type="InterPro" id="IPR017714">
    <property type="entry name" value="MethylthioRu-1-P_deHdtase_MtnB"/>
</dbReference>
<gene>
    <name evidence="14" type="ORF">HYC85_014263</name>
</gene>
<dbReference type="Pfam" id="PF00344">
    <property type="entry name" value="SecY"/>
    <property type="match status" value="1"/>
</dbReference>
<dbReference type="SUPFAM" id="SSF53639">
    <property type="entry name" value="AraD/HMP-PK domain-like"/>
    <property type="match status" value="1"/>
</dbReference>
<keyword evidence="12" id="KW-0812">Transmembrane</keyword>
<dbReference type="InterPro" id="IPR023201">
    <property type="entry name" value="SecY_dom_sf"/>
</dbReference>
<dbReference type="GO" id="GO:0019509">
    <property type="term" value="P:L-methionine salvage from methylthioadenosine"/>
    <property type="evidence" value="ECO:0007669"/>
    <property type="project" value="UniProtKB-UniRule"/>
</dbReference>
<comment type="similarity">
    <text evidence="10">Belongs to the SecY/SEC61-alpha family.</text>
</comment>
<keyword evidence="3 9" id="KW-0479">Metal-binding</keyword>
<evidence type="ECO:0000256" key="1">
    <source>
        <dbReference type="ARBA" id="ARBA00004454"/>
    </source>
</evidence>
<reference evidence="15" key="1">
    <citation type="journal article" date="2020" name="Nat. Commun.">
        <title>Genome assembly of wild tea tree DASZ reveals pedigree and selection history of tea varieties.</title>
        <authorList>
            <person name="Zhang W."/>
            <person name="Zhang Y."/>
            <person name="Qiu H."/>
            <person name="Guo Y."/>
            <person name="Wan H."/>
            <person name="Zhang X."/>
            <person name="Scossa F."/>
            <person name="Alseekh S."/>
            <person name="Zhang Q."/>
            <person name="Wang P."/>
            <person name="Xu L."/>
            <person name="Schmidt M.H."/>
            <person name="Jia X."/>
            <person name="Li D."/>
            <person name="Zhu A."/>
            <person name="Guo F."/>
            <person name="Chen W."/>
            <person name="Ni D."/>
            <person name="Usadel B."/>
            <person name="Fernie A.R."/>
            <person name="Wen W."/>
        </authorList>
    </citation>
    <scope>NUCLEOTIDE SEQUENCE [LARGE SCALE GENOMIC DNA]</scope>
    <source>
        <strain evidence="15">cv. G240</strain>
    </source>
</reference>
<comment type="similarity">
    <text evidence="9">Belongs to the aldolase class II family. MtnB subfamily.</text>
</comment>
<dbReference type="SUPFAM" id="SSF103491">
    <property type="entry name" value="Preprotein translocase SecY subunit"/>
    <property type="match status" value="1"/>
</dbReference>
<feature type="transmembrane region" description="Helical" evidence="12">
    <location>
        <begin position="688"/>
        <end position="711"/>
    </location>
</feature>
<dbReference type="Pfam" id="PF00596">
    <property type="entry name" value="Aldolase_II"/>
    <property type="match status" value="1"/>
</dbReference>
<evidence type="ECO:0000259" key="13">
    <source>
        <dbReference type="SMART" id="SM01007"/>
    </source>
</evidence>
<dbReference type="GO" id="GO:0046570">
    <property type="term" value="F:methylthioribulose 1-phosphate dehydratase activity"/>
    <property type="evidence" value="ECO:0007669"/>
    <property type="project" value="UniProtKB-UniRule"/>
</dbReference>
<dbReference type="InterPro" id="IPR002208">
    <property type="entry name" value="SecY/SEC61-alpha"/>
</dbReference>
<keyword evidence="15" id="KW-1185">Reference proteome</keyword>
<organism evidence="14 15">
    <name type="scientific">Camellia sinensis</name>
    <name type="common">Tea plant</name>
    <name type="synonym">Thea sinensis</name>
    <dbReference type="NCBI Taxonomy" id="4442"/>
    <lineage>
        <taxon>Eukaryota</taxon>
        <taxon>Viridiplantae</taxon>
        <taxon>Streptophyta</taxon>
        <taxon>Embryophyta</taxon>
        <taxon>Tracheophyta</taxon>
        <taxon>Spermatophyta</taxon>
        <taxon>Magnoliopsida</taxon>
        <taxon>eudicotyledons</taxon>
        <taxon>Gunneridae</taxon>
        <taxon>Pentapetalae</taxon>
        <taxon>asterids</taxon>
        <taxon>Ericales</taxon>
        <taxon>Theaceae</taxon>
        <taxon>Camellia</taxon>
    </lineage>
</organism>
<dbReference type="GO" id="GO:0000287">
    <property type="term" value="F:magnesium ion binding"/>
    <property type="evidence" value="ECO:0007669"/>
    <property type="project" value="InterPro"/>
</dbReference>
<dbReference type="GO" id="GO:0009535">
    <property type="term" value="C:chloroplast thylakoid membrane"/>
    <property type="evidence" value="ECO:0007669"/>
    <property type="project" value="UniProtKB-SubCell"/>
</dbReference>
<dbReference type="HAMAP" id="MF_03116">
    <property type="entry name" value="Salvage_MtnB_euk"/>
    <property type="match status" value="1"/>
</dbReference>
<dbReference type="SMART" id="SM01007">
    <property type="entry name" value="Aldolase_II"/>
    <property type="match status" value="1"/>
</dbReference>
<evidence type="ECO:0000256" key="3">
    <source>
        <dbReference type="ARBA" id="ARBA00022723"/>
    </source>
</evidence>
<dbReference type="GO" id="GO:0008270">
    <property type="term" value="F:zinc ion binding"/>
    <property type="evidence" value="ECO:0007669"/>
    <property type="project" value="UniProtKB-UniRule"/>
</dbReference>
<dbReference type="NCBIfam" id="TIGR01691">
    <property type="entry name" value="enolase-ppase"/>
    <property type="match status" value="1"/>
</dbReference>
<feature type="transmembrane region" description="Helical" evidence="12">
    <location>
        <begin position="591"/>
        <end position="611"/>
    </location>
</feature>
<dbReference type="EMBL" id="JACBKZ010000006">
    <property type="protein sequence ID" value="KAF5948306.1"/>
    <property type="molecule type" value="Genomic_DNA"/>
</dbReference>
<dbReference type="Gene3D" id="3.40.50.1000">
    <property type="entry name" value="HAD superfamily/HAD-like"/>
    <property type="match status" value="1"/>
</dbReference>
<dbReference type="InterPro" id="IPR027514">
    <property type="entry name" value="Salvage_MtnB_euk"/>
</dbReference>
<keyword evidence="12" id="KW-1133">Transmembrane helix</keyword>
<keyword evidence="9" id="KW-0963">Cytoplasm</keyword>
<dbReference type="GO" id="GO:0043874">
    <property type="term" value="F:acireductone synthase activity"/>
    <property type="evidence" value="ECO:0007669"/>
    <property type="project" value="InterPro"/>
</dbReference>
<keyword evidence="8" id="KW-0511">Multifunctional enzyme</keyword>
<feature type="binding site" evidence="9">
    <location>
        <position position="319"/>
    </location>
    <ligand>
        <name>substrate</name>
    </ligand>
</feature>
<evidence type="ECO:0000313" key="14">
    <source>
        <dbReference type="EMBL" id="KAF5948306.1"/>
    </source>
</evidence>
<comment type="subcellular location">
    <subcellularLocation>
        <location evidence="9">Cytoplasm</location>
    </subcellularLocation>
    <subcellularLocation>
        <location evidence="1">Plastid</location>
        <location evidence="1">Chloroplast thylakoid membrane</location>
        <topology evidence="1">Multi-pass membrane protein</topology>
    </subcellularLocation>
</comment>
<dbReference type="EC" id="4.2.1.109" evidence="9"/>
<comment type="cofactor">
    <cofactor evidence="9">
        <name>Zn(2+)</name>
        <dbReference type="ChEBI" id="CHEBI:29105"/>
    </cofactor>
    <text evidence="9">Binds 1 zinc ion per subunit.</text>
</comment>
<dbReference type="Proteomes" id="UP000593564">
    <property type="component" value="Unassembled WGS sequence"/>
</dbReference>
<feature type="binding site" evidence="9">
    <location>
        <position position="412"/>
    </location>
    <ligand>
        <name>Zn(2+)</name>
        <dbReference type="ChEBI" id="CHEBI:29105"/>
    </ligand>
</feature>
<keyword evidence="6 9" id="KW-0486">Methionine biosynthesis</keyword>
<keyword evidence="5 9" id="KW-0862">Zinc</keyword>
<comment type="caution">
    <text evidence="9">Lacks conserved residue(s) required for the propagation of feature annotation.</text>
</comment>
<evidence type="ECO:0000256" key="8">
    <source>
        <dbReference type="ARBA" id="ARBA00023268"/>
    </source>
</evidence>
<evidence type="ECO:0000256" key="2">
    <source>
        <dbReference type="ARBA" id="ARBA00022605"/>
    </source>
</evidence>
<evidence type="ECO:0000313" key="15">
    <source>
        <dbReference type="Proteomes" id="UP000593564"/>
    </source>
</evidence>
<evidence type="ECO:0000256" key="10">
    <source>
        <dbReference type="RuleBase" id="RU004349"/>
    </source>
</evidence>
<comment type="catalytic activity">
    <reaction evidence="9">
        <text>5-(methylsulfanyl)-D-ribulose 1-phosphate = 5-methylsulfanyl-2,3-dioxopentyl phosphate + H2O</text>
        <dbReference type="Rhea" id="RHEA:15549"/>
        <dbReference type="ChEBI" id="CHEBI:15377"/>
        <dbReference type="ChEBI" id="CHEBI:58548"/>
        <dbReference type="ChEBI" id="CHEBI:58828"/>
        <dbReference type="EC" id="4.2.1.109"/>
    </reaction>
</comment>
<dbReference type="InterPro" id="IPR036409">
    <property type="entry name" value="Aldolase_II/adducin_N_sf"/>
</dbReference>
<evidence type="ECO:0000256" key="12">
    <source>
        <dbReference type="SAM" id="Phobius"/>
    </source>
</evidence>
<feature type="binding site" evidence="9">
    <location>
        <position position="339"/>
    </location>
    <ligand>
        <name>Zn(2+)</name>
        <dbReference type="ChEBI" id="CHEBI:29105"/>
    </ligand>
</feature>
<sequence length="991" mass="111000">MMEAQNPNEHAEQNKMLPPPLGTFQTREELLKHVRDFALTQGYMVSIKDSSKDRYVTISCDRGGLYRKRLKAGENMRQRKAPSRLTNCAFEVVGKKDDDLWTLTIKHGEHNHEPSKSVSDHPSCRRFTEEEVLIIREMSSAGKRPRQILKVLRQRNPNLVSDSRNVYNVKAKIRREMSSGKQLELESPSTSSGVVNMNNVMGVGATREQMIVNGVAMGKSIGQAYLESDAVKETRALVSELCRHFYTLGWVSGTRGSITIKVHDDSIPKSRQLIVMSPSGVQKERMVPEDMYVLSSDGFILSSPRLKPYPHNSLKCTDCAPLFLKAYEMRNAGAVIQSHGMESCLVTMIHPFSKEFKITHMEMIKGIQGHGYHDELVVPIIENTAHEGELIESLTEAIRAYPKTTAVLVRNHGVFIWGDSWISAKTQMIHLFGAIFCCCLNLVGTEMLSVSFFGESDELAYFKIFLPPFQTFAECYHYLFDAAIKLHQLGLDWSTPSHGSVRNVNGTCSCGVNMIRGLKAGTLGIDYMIEPLQRCILLDIEGTTTPMSFVTGVLFPYVNNNLVKHLAASYDCDETQHDISLLRSQVLISDLYFISLITHFLCFAGIIVICLDELLQKGYGLGSGISLFIATNICENIIWKAFSPTTINSGRGAEFEGAVIALFHLLITRTDKVRALREAFYRQNLPNVTNLLATVLIFLIVIYFQGFRVVLPVRSKNAREQQGSYPIKLSYASNMPIILQSALVSNLYFISQLLHRKYSGNFLVNLLGKWKESEYSGQSIPVGGLAYYVTAPSSLADMAANPIQSDLKQGIAGSVPVAPDYMGKELVIETLAANVEAMIHANRKVTALEQLQGHIWRIGFQSNELAGVVFDDVPEALERWHALGIKVYVYSSDSREAQQLLFANSNYGDLRMYLCGFFDTTIGSKRDTRSYVEILRTVGVDRPADMLFVTNIIQEAESARAAERKKGKKKEKKNVDGHFLDVYDLVEQFQP</sequence>
<protein>
    <recommendedName>
        <fullName evidence="9">Probable methylthioribulose-1-phosphate dehydratase</fullName>
        <shortName evidence="9">MTRu-1-P dehydratase</shortName>
        <ecNumber evidence="9">4.2.1.109</ecNumber>
    </recommendedName>
</protein>
<dbReference type="SUPFAM" id="SSF56784">
    <property type="entry name" value="HAD-like"/>
    <property type="match status" value="1"/>
</dbReference>
<feature type="region of interest" description="Disordered" evidence="11">
    <location>
        <begin position="1"/>
        <end position="21"/>
    </location>
</feature>
<evidence type="ECO:0000256" key="4">
    <source>
        <dbReference type="ARBA" id="ARBA00022801"/>
    </source>
</evidence>
<feature type="domain" description="Class II aldolase/adducin N-terminal" evidence="13">
    <location>
        <begin position="236"/>
        <end position="442"/>
    </location>
</feature>
<dbReference type="FunFam" id="3.40.225.10:FF:000010">
    <property type="entry name" value="Probable bifunctional methylthioribulose-1-phosphate dehydratase/enolase-phosphatase E1"/>
    <property type="match status" value="1"/>
</dbReference>